<feature type="compositionally biased region" description="Low complexity" evidence="1">
    <location>
        <begin position="572"/>
        <end position="612"/>
    </location>
</feature>
<feature type="compositionally biased region" description="Low complexity" evidence="1">
    <location>
        <begin position="792"/>
        <end position="813"/>
    </location>
</feature>
<feature type="domain" description="TraG N-terminal Proteobacteria" evidence="3">
    <location>
        <begin position="7"/>
        <end position="466"/>
    </location>
</feature>
<proteinExistence type="predicted"/>
<dbReference type="InterPro" id="IPR012931">
    <property type="entry name" value="TraG_N_Proteobacteria"/>
</dbReference>
<dbReference type="Proteomes" id="UP000271003">
    <property type="component" value="Chromosome"/>
</dbReference>
<reference evidence="4 5" key="1">
    <citation type="journal article" date="2018" name="Int. J. Syst. Evol. Microbiol.">
        <title>Mesosutterella multiformis gen. nov., sp. nov., a member of the family Sutterellaceae and Sutterella megalosphaeroides sp. nov., isolated from human faeces.</title>
        <authorList>
            <person name="Sakamoto M."/>
            <person name="Ikeyama N."/>
            <person name="Kunihiro T."/>
            <person name="Iino T."/>
            <person name="Yuki M."/>
            <person name="Ohkuma M."/>
        </authorList>
    </citation>
    <scope>NUCLEOTIDE SEQUENCE [LARGE SCALE GENOMIC DNA]</scope>
    <source>
        <strain evidence="4 5">6FBBBH3</strain>
    </source>
</reference>
<feature type="region of interest" description="Disordered" evidence="1">
    <location>
        <begin position="726"/>
        <end position="824"/>
    </location>
</feature>
<feature type="transmembrane region" description="Helical" evidence="2">
    <location>
        <begin position="373"/>
        <end position="394"/>
    </location>
</feature>
<feature type="region of interest" description="Disordered" evidence="1">
    <location>
        <begin position="646"/>
        <end position="670"/>
    </location>
</feature>
<feature type="region of interest" description="Disordered" evidence="1">
    <location>
        <begin position="572"/>
        <end position="631"/>
    </location>
</feature>
<keyword evidence="2" id="KW-0812">Transmembrane</keyword>
<evidence type="ECO:0000256" key="2">
    <source>
        <dbReference type="SAM" id="Phobius"/>
    </source>
</evidence>
<organism evidence="4 5">
    <name type="scientific">Sutterella megalosphaeroides</name>
    <dbReference type="NCBI Taxonomy" id="2494234"/>
    <lineage>
        <taxon>Bacteria</taxon>
        <taxon>Pseudomonadati</taxon>
        <taxon>Pseudomonadota</taxon>
        <taxon>Betaproteobacteria</taxon>
        <taxon>Burkholderiales</taxon>
        <taxon>Sutterellaceae</taxon>
        <taxon>Sutterella</taxon>
    </lineage>
</organism>
<feature type="transmembrane region" description="Helical" evidence="2">
    <location>
        <begin position="429"/>
        <end position="445"/>
    </location>
</feature>
<dbReference type="Pfam" id="PF07916">
    <property type="entry name" value="TraG_N"/>
    <property type="match status" value="1"/>
</dbReference>
<feature type="compositionally biased region" description="Low complexity" evidence="1">
    <location>
        <begin position="770"/>
        <end position="785"/>
    </location>
</feature>
<feature type="transmembrane region" description="Helical" evidence="2">
    <location>
        <begin position="61"/>
        <end position="79"/>
    </location>
</feature>
<dbReference type="KEGG" id="sutt:SUTMEG_13790"/>
<gene>
    <name evidence="4" type="ORF">SUTMEG_13790</name>
</gene>
<feature type="transmembrane region" description="Helical" evidence="2">
    <location>
        <begin position="36"/>
        <end position="55"/>
    </location>
</feature>
<keyword evidence="2" id="KW-1133">Transmembrane helix</keyword>
<dbReference type="AlphaFoldDB" id="A0A2Z6IE50"/>
<feature type="transmembrane region" description="Helical" evidence="2">
    <location>
        <begin position="342"/>
        <end position="361"/>
    </location>
</feature>
<dbReference type="EMBL" id="AP018786">
    <property type="protein sequence ID" value="BBF23488.1"/>
    <property type="molecule type" value="Genomic_DNA"/>
</dbReference>
<dbReference type="OrthoDB" id="8610629at2"/>
<feature type="compositionally biased region" description="Polar residues" evidence="1">
    <location>
        <begin position="726"/>
        <end position="764"/>
    </location>
</feature>
<accession>A0A2Z6IE50</accession>
<evidence type="ECO:0000259" key="3">
    <source>
        <dbReference type="Pfam" id="PF07916"/>
    </source>
</evidence>
<dbReference type="RefSeq" id="WP_120177091.1">
    <property type="nucleotide sequence ID" value="NZ_AP018786.1"/>
</dbReference>
<name>A0A2Z6IE50_9BURK</name>
<feature type="compositionally biased region" description="Polar residues" evidence="1">
    <location>
        <begin position="648"/>
        <end position="667"/>
    </location>
</feature>
<keyword evidence="2" id="KW-0472">Membrane</keyword>
<evidence type="ECO:0000313" key="4">
    <source>
        <dbReference type="EMBL" id="BBF23488.1"/>
    </source>
</evidence>
<keyword evidence="5" id="KW-1185">Reference proteome</keyword>
<protein>
    <recommendedName>
        <fullName evidence="3">TraG N-terminal Proteobacteria domain-containing protein</fullName>
    </recommendedName>
</protein>
<evidence type="ECO:0000256" key="1">
    <source>
        <dbReference type="SAM" id="MobiDB-lite"/>
    </source>
</evidence>
<evidence type="ECO:0000313" key="5">
    <source>
        <dbReference type="Proteomes" id="UP000271003"/>
    </source>
</evidence>
<sequence length="1019" mass="106064">MSVALDFYAYWNGSQVADVLQAVVGIVGTDGYRTGMSFLAIAGFLTVMTVAAVRYRGGDVIQWFAATVFFFFVVFVPKVNVNVHDVRAMTVKTVANVPMGPAFVACATSQIGKWTAELFETAFSDVDAARFTKFGAVFPERVVAALQTTGPVLPETRALLNPFIEHCIAPEILDSDAKLTALMQSTNLLSTIKTSGWLNPARFFLREDGTPLYCTDAVSVIETQLKTVEIPAQERKLLVRLADGSATDAVFETALRKAIPEAETLLLGISRSMSESLGHALLMTEIPKGLADYAGTSAAGSGAAAFAASIELSKAQAHLSTEISFRTMGELVKVYLPKLRNLLEAVLIAAFPLVFLVLVGLGSQGGAVARMYAVLFIWISLWAPLAAVMNHLIVHMDAEPMNRLVAEYGGTTLLAADAVRVAGTTSQAMAGYLMIFIPIIAYAIAKGSEMGAVSLASSVLSPANSAAQAQSSSAAMGNVTTGANAQGSTTLGAVTTGKTDYSNVFASPDTSRTTTPYGTVTRDFSTGDVTALQVVRSDLGVESSSAFTNTLSNQNMSSASSTVASGATVASGSQQSFSTGSSTSAARSTDTGTSSVVAQSGQTTYSSGSTYAESIDNRSSSGFGQSGRVDESLGLRTSGSVRAHGSIVDTTSISNTPLTGQPNQSVSAPEVTLEGNEASDVLISVPGSTPSVFNLAANSSNNGVSKRQGSQVAQLMQGDAGLAVSTTVGHDNSASTTQLTSSGNSWNQNSGFNRSDTESSQDAFQTAARAQTSSSDNASTTDTQSFNRQEQTSSGMNTSTGSSESRNRSGSVSTRTASDPMVRDRVIDLYGSPEEALRGLSTAEGRRALGRDLGYRSSAEADALPHLSEVKTDNGNSTFRAAETLAAADKRNAAVEHASAVHAVEAKGAAQAAAFSAPAAAQRGNEHDIQRDAVALSAGASKVVSASFQDELGFKTLMQVGVLAGLAYDTPGERFTSLMTQANNNPELRQHLIDIGSSSETNATAILKALETPSPDAQQ</sequence>